<feature type="domain" description="RPW8" evidence="3">
    <location>
        <begin position="1"/>
        <end position="144"/>
    </location>
</feature>
<dbReference type="InterPro" id="IPR008808">
    <property type="entry name" value="Powdery_mildew-R_dom"/>
</dbReference>
<dbReference type="InterPro" id="IPR027417">
    <property type="entry name" value="P-loop_NTPase"/>
</dbReference>
<dbReference type="InterPro" id="IPR049945">
    <property type="entry name" value="AAA_22"/>
</dbReference>
<accession>A0AAW1YJL3</accession>
<dbReference type="AlphaFoldDB" id="A0AAW1YJL3"/>
<dbReference type="Gene3D" id="3.40.50.300">
    <property type="entry name" value="P-loop containing nucleotide triphosphate hydrolases"/>
    <property type="match status" value="1"/>
</dbReference>
<dbReference type="GO" id="GO:0006952">
    <property type="term" value="P:defense response"/>
    <property type="evidence" value="ECO:0007669"/>
    <property type="project" value="UniProtKB-KW"/>
</dbReference>
<keyword evidence="5" id="KW-1185">Reference proteome</keyword>
<sequence length="762" mass="86718">MINPVDKVLDELYVGLKDLIKQNIGFKVILKGITSKLEALRPVIGQMVRSNEELDRSREELQGLQEVMECGIELIRKCSKLRVWKLFKKYKYANKLIEWDKTLQGQLVILNVQTSRDVKETAARMKLLKDGVSMLVLTAPGGCGKTTLANMLYHDQDVKGKFDKNIFFVNVSTKKSNYIVVQELCQLMGSKEADFPNEDIAFNCLQELMEEKRPDPLFLILDDVWPKSESLLEKFNDVTIQSNCNILVTSRSSFPRFGSPYPLVALNEKDAMTLFRHSAFRGDESYDVPEDLQDKIVRRCKGCPLAIKVVGKSLRGERTESWLKRERELSKGASIFDIETEVQVLLCLKSSLDALDEKDQTIKECFLDLGAFPEDQRIPATALIDMWAELYGLDADFLSIDYLQQLSTRSLANLVITRKEAMEADGYYSEHFVSQHDVLRDLAVFQAKLDPNKTRLIIDKCEGNVCKSLTEQKHQSTRILSISYDGVLSTKLHNIQLAEVEVLVLNFQTKKYAFPEFVAEMANLKVLIVTSHGFLPAELSNFQVLGLLPNLKRIRLERISIASIAKNRVELKSVKKISLFLCSIGQVFTNSSFQISDAFPNLVELNIDYCSDLVELPVDLCDLIHLKTLSITHCHKLSALPSEIGKLINLEVLRLKSCTDLVTFPASTKDLEKLSFLDISDCFSIKELPYDIGEISTLKKINMRQCSRVEELPVSVLNLEQLQEVICDEETKGSWELFNLNIKIRVLKEDFNLNWLPKYHSV</sequence>
<reference evidence="4 5" key="1">
    <citation type="journal article" date="2023" name="G3 (Bethesda)">
        <title>A chromosome-length genome assembly and annotation of blackberry (Rubus argutus, cv. 'Hillquist').</title>
        <authorList>
            <person name="Bruna T."/>
            <person name="Aryal R."/>
            <person name="Dudchenko O."/>
            <person name="Sargent D.J."/>
            <person name="Mead D."/>
            <person name="Buti M."/>
            <person name="Cavallini A."/>
            <person name="Hytonen T."/>
            <person name="Andres J."/>
            <person name="Pham M."/>
            <person name="Weisz D."/>
            <person name="Mascagni F."/>
            <person name="Usai G."/>
            <person name="Natali L."/>
            <person name="Bassil N."/>
            <person name="Fernandez G.E."/>
            <person name="Lomsadze A."/>
            <person name="Armour M."/>
            <person name="Olukolu B."/>
            <person name="Poorten T."/>
            <person name="Britton C."/>
            <person name="Davik J."/>
            <person name="Ashrafi H."/>
            <person name="Aiden E.L."/>
            <person name="Borodovsky M."/>
            <person name="Worthington M."/>
        </authorList>
    </citation>
    <scope>NUCLEOTIDE SEQUENCE [LARGE SCALE GENOMIC DNA]</scope>
    <source>
        <strain evidence="4">PI 553951</strain>
    </source>
</reference>
<dbReference type="InterPro" id="IPR036388">
    <property type="entry name" value="WH-like_DNA-bd_sf"/>
</dbReference>
<dbReference type="Pfam" id="PF05659">
    <property type="entry name" value="RPW8"/>
    <property type="match status" value="1"/>
</dbReference>
<comment type="caution">
    <text evidence="4">The sequence shown here is derived from an EMBL/GenBank/DDBJ whole genome shotgun (WGS) entry which is preliminary data.</text>
</comment>
<dbReference type="Proteomes" id="UP001457282">
    <property type="component" value="Unassembled WGS sequence"/>
</dbReference>
<dbReference type="Pfam" id="PF13401">
    <property type="entry name" value="AAA_22"/>
    <property type="match status" value="1"/>
</dbReference>
<dbReference type="GO" id="GO:0043531">
    <property type="term" value="F:ADP binding"/>
    <property type="evidence" value="ECO:0007669"/>
    <property type="project" value="InterPro"/>
</dbReference>
<dbReference type="EMBL" id="JBEDUW010000001">
    <property type="protein sequence ID" value="KAK9948821.1"/>
    <property type="molecule type" value="Genomic_DNA"/>
</dbReference>
<dbReference type="InterPro" id="IPR042197">
    <property type="entry name" value="Apaf_helical"/>
</dbReference>
<dbReference type="Gene3D" id="1.10.8.430">
    <property type="entry name" value="Helical domain of apoptotic protease-activating factors"/>
    <property type="match status" value="1"/>
</dbReference>
<dbReference type="Gene3D" id="1.10.10.10">
    <property type="entry name" value="Winged helix-like DNA-binding domain superfamily/Winged helix DNA-binding domain"/>
    <property type="match status" value="1"/>
</dbReference>
<dbReference type="InterPro" id="IPR032675">
    <property type="entry name" value="LRR_dom_sf"/>
</dbReference>
<organism evidence="4 5">
    <name type="scientific">Rubus argutus</name>
    <name type="common">Southern blackberry</name>
    <dbReference type="NCBI Taxonomy" id="59490"/>
    <lineage>
        <taxon>Eukaryota</taxon>
        <taxon>Viridiplantae</taxon>
        <taxon>Streptophyta</taxon>
        <taxon>Embryophyta</taxon>
        <taxon>Tracheophyta</taxon>
        <taxon>Spermatophyta</taxon>
        <taxon>Magnoliopsida</taxon>
        <taxon>eudicotyledons</taxon>
        <taxon>Gunneridae</taxon>
        <taxon>Pentapetalae</taxon>
        <taxon>rosids</taxon>
        <taxon>fabids</taxon>
        <taxon>Rosales</taxon>
        <taxon>Rosaceae</taxon>
        <taxon>Rosoideae</taxon>
        <taxon>Rosoideae incertae sedis</taxon>
        <taxon>Rubus</taxon>
    </lineage>
</organism>
<name>A0AAW1YJL3_RUBAR</name>
<comment type="similarity">
    <text evidence="1">Belongs to the disease resistance NB-LRR family.</text>
</comment>
<evidence type="ECO:0000313" key="5">
    <source>
        <dbReference type="Proteomes" id="UP001457282"/>
    </source>
</evidence>
<dbReference type="SUPFAM" id="SSF52540">
    <property type="entry name" value="P-loop containing nucleoside triphosphate hydrolases"/>
    <property type="match status" value="1"/>
</dbReference>
<gene>
    <name evidence="4" type="ORF">M0R45_004383</name>
</gene>
<evidence type="ECO:0000256" key="1">
    <source>
        <dbReference type="ARBA" id="ARBA00008894"/>
    </source>
</evidence>
<evidence type="ECO:0000313" key="4">
    <source>
        <dbReference type="EMBL" id="KAK9948821.1"/>
    </source>
</evidence>
<protein>
    <recommendedName>
        <fullName evidence="3">RPW8 domain-containing protein</fullName>
    </recommendedName>
</protein>
<dbReference type="PANTHER" id="PTHR36766">
    <property type="entry name" value="PLANT BROAD-SPECTRUM MILDEW RESISTANCE PROTEIN RPW8"/>
    <property type="match status" value="1"/>
</dbReference>
<proteinExistence type="inferred from homology"/>
<dbReference type="SUPFAM" id="SSF52047">
    <property type="entry name" value="RNI-like"/>
    <property type="match status" value="1"/>
</dbReference>
<evidence type="ECO:0000256" key="2">
    <source>
        <dbReference type="ARBA" id="ARBA00022821"/>
    </source>
</evidence>
<keyword evidence="2" id="KW-0611">Plant defense</keyword>
<evidence type="ECO:0000259" key="3">
    <source>
        <dbReference type="PROSITE" id="PS51153"/>
    </source>
</evidence>
<dbReference type="PRINTS" id="PR00364">
    <property type="entry name" value="DISEASERSIST"/>
</dbReference>
<dbReference type="PROSITE" id="PS51153">
    <property type="entry name" value="RPW8"/>
    <property type="match status" value="1"/>
</dbReference>
<dbReference type="PANTHER" id="PTHR36766:SF3">
    <property type="entry name" value="RPW8 DOMAIN-CONTAINING PROTEIN"/>
    <property type="match status" value="1"/>
</dbReference>
<dbReference type="Gene3D" id="3.80.10.10">
    <property type="entry name" value="Ribonuclease Inhibitor"/>
    <property type="match status" value="1"/>
</dbReference>